<evidence type="ECO:0000313" key="3">
    <source>
        <dbReference type="Proteomes" id="UP000838878"/>
    </source>
</evidence>
<proteinExistence type="predicted"/>
<accession>A0A8J9YF17</accession>
<protein>
    <submittedName>
        <fullName evidence="2">Uncharacterized protein</fullName>
    </submittedName>
</protein>
<feature type="region of interest" description="Disordered" evidence="1">
    <location>
        <begin position="20"/>
        <end position="62"/>
    </location>
</feature>
<feature type="non-terminal residue" evidence="2">
    <location>
        <position position="125"/>
    </location>
</feature>
<keyword evidence="3" id="KW-1185">Reference proteome</keyword>
<reference evidence="2" key="1">
    <citation type="submission" date="2021-12" db="EMBL/GenBank/DDBJ databases">
        <authorList>
            <person name="Martin H S."/>
        </authorList>
    </citation>
    <scope>NUCLEOTIDE SEQUENCE</scope>
</reference>
<feature type="compositionally biased region" description="Polar residues" evidence="1">
    <location>
        <begin position="32"/>
        <end position="41"/>
    </location>
</feature>
<name>A0A8J9YF17_9NEOP</name>
<dbReference type="Proteomes" id="UP000838878">
    <property type="component" value="Chromosome 4"/>
</dbReference>
<dbReference type="EMBL" id="OV170224">
    <property type="protein sequence ID" value="CAH0724185.1"/>
    <property type="molecule type" value="Genomic_DNA"/>
</dbReference>
<sequence length="125" mass="14527">MYIKIPKEISFHKAYNKLQFKDGNQSERPKSNKTLASSGLTKCTGIPHQEDLAAQEDKKTNRETAILDHTKIIRECREMKYPTSKMWHPTPKMVAFHKKNTSERITNCSRTLSKLRKLAMRDHLA</sequence>
<gene>
    <name evidence="2" type="ORF">BINO364_LOCUS9928</name>
</gene>
<evidence type="ECO:0000256" key="1">
    <source>
        <dbReference type="SAM" id="MobiDB-lite"/>
    </source>
</evidence>
<organism evidence="2 3">
    <name type="scientific">Brenthis ino</name>
    <name type="common">lesser marbled fritillary</name>
    <dbReference type="NCBI Taxonomy" id="405034"/>
    <lineage>
        <taxon>Eukaryota</taxon>
        <taxon>Metazoa</taxon>
        <taxon>Ecdysozoa</taxon>
        <taxon>Arthropoda</taxon>
        <taxon>Hexapoda</taxon>
        <taxon>Insecta</taxon>
        <taxon>Pterygota</taxon>
        <taxon>Neoptera</taxon>
        <taxon>Endopterygota</taxon>
        <taxon>Lepidoptera</taxon>
        <taxon>Glossata</taxon>
        <taxon>Ditrysia</taxon>
        <taxon>Papilionoidea</taxon>
        <taxon>Nymphalidae</taxon>
        <taxon>Heliconiinae</taxon>
        <taxon>Argynnini</taxon>
        <taxon>Brenthis</taxon>
    </lineage>
</organism>
<feature type="compositionally biased region" description="Basic and acidic residues" evidence="1">
    <location>
        <begin position="48"/>
        <end position="62"/>
    </location>
</feature>
<dbReference type="AlphaFoldDB" id="A0A8J9YF17"/>
<evidence type="ECO:0000313" key="2">
    <source>
        <dbReference type="EMBL" id="CAH0724185.1"/>
    </source>
</evidence>